<name>A0A8J4PLK2_9MYCE</name>
<dbReference type="PANTHER" id="PTHR31378:SF29">
    <property type="entry name" value="EGF-LIKE DOMAIN-CONTAINING PROTEIN-RELATED"/>
    <property type="match status" value="1"/>
</dbReference>
<dbReference type="PANTHER" id="PTHR31378">
    <property type="entry name" value="EGF-LIKE DOMAIN-CONTAINING PROTEIN-RELATED-RELATED"/>
    <property type="match status" value="1"/>
</dbReference>
<dbReference type="Pfam" id="PF23034">
    <property type="entry name" value="DUF7035"/>
    <property type="match status" value="1"/>
</dbReference>
<feature type="domain" description="DUF7743" evidence="3">
    <location>
        <begin position="421"/>
        <end position="539"/>
    </location>
</feature>
<dbReference type="InterPro" id="IPR055463">
    <property type="entry name" value="DUF7035"/>
</dbReference>
<feature type="signal peptide" evidence="1">
    <location>
        <begin position="1"/>
        <end position="26"/>
    </location>
</feature>
<feature type="domain" description="DUF7035" evidence="2">
    <location>
        <begin position="653"/>
        <end position="762"/>
    </location>
</feature>
<dbReference type="Pfam" id="PF24893">
    <property type="entry name" value="DUF7743"/>
    <property type="match status" value="1"/>
</dbReference>
<sequence length="766" mass="86650">MSRMKTNNLYVLLLSIFCCLSILVRGESDDLPQLVRHLEIIEGYPDTSTYCGSKSYDIVDLNNFQGYPIANILFKNSTNALLQTNIDTPLNDEIQDYDLTFVMNNGTEYKIFNVSKTLCVDIQHPMDIKLKYIPQTFNDFLSVNQYYFSPKGADVNKTIPGVQYQTIKGPFVHLANYGPGKGYYQLITLYGIGSKPDTTDQTFSLTTGSGKSTTITVPTFLDQYYPPGNVLDVQFYPRNGTEKDINNVFVIELETTGNPVYAAAQYSIYTQPFFPAYKKNGIVKMVSVMRLLDLPRSEMNVIAEIFNKQNPISYTSYWKLSEASLPSASSTNSSYFVVDQDKNLTMLNFELYSSSNLNPLHQLVIGNRNNTRLSDFTSAGNEKEHTYSRSILSHFLGTITNIRVHFNTFTFPDLELPFEVADVTPPVIVNMEFESLPNGFTLIRLHITDDISGFSYFNLDYNHAIVSAANLVSGTLLDGVYELRMQTFFTFVANFNCFMKDRAGNIASFSTFLGRPYYNIESKIPELPILRINYEDITTFRFEPNNINVTTFGSLCTLYLGFNGMASDNSIPLHIRLSKSRDLFEVADYQTLDTMQWDSSLNLYKHQFFIPPRLFSGNVDYQVFLGQIIANPTTMYQFFGEQALLKVYSEISDEMPPIVTKYSFSPSSVTINQGQSVQVTLTVDIEDPINGLDYGSIKIGSDYDSKVGYSFTFTPVDAINKNPYYGTYQFKFTVNGNCRSQNFKIIAMELTDTCGHRSSIFSNALS</sequence>
<dbReference type="OrthoDB" id="24244at2759"/>
<dbReference type="EMBL" id="AJWJ01001024">
    <property type="protein sequence ID" value="KAF2068376.1"/>
    <property type="molecule type" value="Genomic_DNA"/>
</dbReference>
<evidence type="ECO:0000256" key="1">
    <source>
        <dbReference type="SAM" id="SignalP"/>
    </source>
</evidence>
<accession>A0A8J4PLK2</accession>
<gene>
    <name evidence="4" type="ORF">CYY_010299</name>
</gene>
<proteinExistence type="predicted"/>
<comment type="caution">
    <text evidence="4">The sequence shown here is derived from an EMBL/GenBank/DDBJ whole genome shotgun (WGS) entry which is preliminary data.</text>
</comment>
<reference evidence="4" key="1">
    <citation type="submission" date="2020-01" db="EMBL/GenBank/DDBJ databases">
        <title>Development of genomics and gene disruption for Polysphondylium violaceum indicates a role for the polyketide synthase stlB in stalk morphogenesis.</title>
        <authorList>
            <person name="Narita B."/>
            <person name="Kawabe Y."/>
            <person name="Kin K."/>
            <person name="Saito T."/>
            <person name="Gibbs R."/>
            <person name="Kuspa A."/>
            <person name="Muzny D."/>
            <person name="Queller D."/>
            <person name="Richards S."/>
            <person name="Strassman J."/>
            <person name="Sucgang R."/>
            <person name="Worley K."/>
            <person name="Schaap P."/>
        </authorList>
    </citation>
    <scope>NUCLEOTIDE SEQUENCE</scope>
    <source>
        <strain evidence="4">QSvi11</strain>
    </source>
</reference>
<feature type="non-terminal residue" evidence="4">
    <location>
        <position position="766"/>
    </location>
</feature>
<organism evidence="4 5">
    <name type="scientific">Polysphondylium violaceum</name>
    <dbReference type="NCBI Taxonomy" id="133409"/>
    <lineage>
        <taxon>Eukaryota</taxon>
        <taxon>Amoebozoa</taxon>
        <taxon>Evosea</taxon>
        <taxon>Eumycetozoa</taxon>
        <taxon>Dictyostelia</taxon>
        <taxon>Dictyosteliales</taxon>
        <taxon>Dictyosteliaceae</taxon>
        <taxon>Polysphondylium</taxon>
    </lineage>
</organism>
<dbReference type="AlphaFoldDB" id="A0A8J4PLK2"/>
<evidence type="ECO:0000259" key="3">
    <source>
        <dbReference type="Pfam" id="PF24893"/>
    </source>
</evidence>
<evidence type="ECO:0000313" key="4">
    <source>
        <dbReference type="EMBL" id="KAF2068376.1"/>
    </source>
</evidence>
<keyword evidence="5" id="KW-1185">Reference proteome</keyword>
<dbReference type="Proteomes" id="UP000695562">
    <property type="component" value="Unassembled WGS sequence"/>
</dbReference>
<protein>
    <submittedName>
        <fullName evidence="4">Uncharacterized protein</fullName>
    </submittedName>
</protein>
<evidence type="ECO:0000259" key="2">
    <source>
        <dbReference type="Pfam" id="PF23034"/>
    </source>
</evidence>
<keyword evidence="1" id="KW-0732">Signal</keyword>
<feature type="chain" id="PRO_5035326388" evidence="1">
    <location>
        <begin position="27"/>
        <end position="766"/>
    </location>
</feature>
<dbReference type="InterPro" id="IPR056645">
    <property type="entry name" value="DUF7743"/>
</dbReference>
<evidence type="ECO:0000313" key="5">
    <source>
        <dbReference type="Proteomes" id="UP000695562"/>
    </source>
</evidence>